<sequence length="167" mass="18231">MLHAKDNDFSPPEAGAQEAALGLVNPISGLANDYLNVFNEVLLLLEFLPTMPEMTEEALAWQPRSYCAYFEQSTLPDAKHALRAYADVDPLLRRKFESVLSRLNQIVTDAQSTIAQESTGPDYPDSIVGSCEATAEQIRIGLAYVNRLINEGAPSSAGASRSRKTKS</sequence>
<comment type="caution">
    <text evidence="1">The sequence shown here is derived from an EMBL/GenBank/DDBJ whole genome shotgun (WGS) entry which is preliminary data.</text>
</comment>
<accession>A0A2S6NCJ8</accession>
<dbReference type="EMBL" id="NHSJ01000040">
    <property type="protein sequence ID" value="PPQ32350.1"/>
    <property type="molecule type" value="Genomic_DNA"/>
</dbReference>
<keyword evidence="2" id="KW-1185">Reference proteome</keyword>
<evidence type="ECO:0000313" key="1">
    <source>
        <dbReference type="EMBL" id="PPQ32350.1"/>
    </source>
</evidence>
<name>A0A2S6NCJ8_9HYPH</name>
<evidence type="ECO:0000313" key="2">
    <source>
        <dbReference type="Proteomes" id="UP000239089"/>
    </source>
</evidence>
<gene>
    <name evidence="1" type="ORF">CCR94_05955</name>
</gene>
<reference evidence="1 2" key="1">
    <citation type="journal article" date="2018" name="Arch. Microbiol.">
        <title>New insights into the metabolic potential of the phototrophic purple bacterium Rhodopila globiformis DSM 161(T) from its draft genome sequence and evidence for a vanadium-dependent nitrogenase.</title>
        <authorList>
            <person name="Imhoff J.F."/>
            <person name="Rahn T."/>
            <person name="Kunzel S."/>
            <person name="Neulinger S.C."/>
        </authorList>
    </citation>
    <scope>NUCLEOTIDE SEQUENCE [LARGE SCALE GENOMIC DNA]</scope>
    <source>
        <strain evidence="1 2">DSM 16996</strain>
    </source>
</reference>
<protein>
    <submittedName>
        <fullName evidence="1">Uncharacterized protein</fullName>
    </submittedName>
</protein>
<dbReference type="OrthoDB" id="7172864at2"/>
<organism evidence="1 2">
    <name type="scientific">Rhodoblastus sphagnicola</name>
    <dbReference type="NCBI Taxonomy" id="333368"/>
    <lineage>
        <taxon>Bacteria</taxon>
        <taxon>Pseudomonadati</taxon>
        <taxon>Pseudomonadota</taxon>
        <taxon>Alphaproteobacteria</taxon>
        <taxon>Hyphomicrobiales</taxon>
        <taxon>Rhodoblastaceae</taxon>
        <taxon>Rhodoblastus</taxon>
    </lineage>
</organism>
<proteinExistence type="predicted"/>
<dbReference type="RefSeq" id="WP_104506968.1">
    <property type="nucleotide sequence ID" value="NZ_JACIGC010000013.1"/>
</dbReference>
<dbReference type="AlphaFoldDB" id="A0A2S6NCJ8"/>
<dbReference type="Proteomes" id="UP000239089">
    <property type="component" value="Unassembled WGS sequence"/>
</dbReference>